<reference evidence="3" key="1">
    <citation type="submission" date="2009-07" db="EMBL/GenBank/DDBJ databases">
        <title>Complete genome sequence of Zobellia galactanivorans Dsij.</title>
        <authorList>
            <consortium name="Genoscope - CEA"/>
        </authorList>
    </citation>
    <scope>NUCLEOTIDE SEQUENCE [LARGE SCALE GENOMIC DNA]</scope>
    <source>
        <strain evidence="3">DSM 12802 / CCUG 47099 / CIP 106680 / NCIMB 13871 / Dsij</strain>
    </source>
</reference>
<gene>
    <name evidence="2" type="ordered locus">zobellia_1390</name>
</gene>
<keyword evidence="3" id="KW-1185">Reference proteome</keyword>
<evidence type="ECO:0000313" key="2">
    <source>
        <dbReference type="EMBL" id="CAZ95446.1"/>
    </source>
</evidence>
<dbReference type="AlphaFoldDB" id="G0L3T3"/>
<evidence type="ECO:0000256" key="1">
    <source>
        <dbReference type="SAM" id="Phobius"/>
    </source>
</evidence>
<accession>G0L3T3</accession>
<dbReference type="HOGENOM" id="CLU_2775139_0_0_10"/>
<evidence type="ECO:0000313" key="3">
    <source>
        <dbReference type="Proteomes" id="UP000008898"/>
    </source>
</evidence>
<proteinExistence type="predicted"/>
<feature type="transmembrane region" description="Helical" evidence="1">
    <location>
        <begin position="7"/>
        <end position="27"/>
    </location>
</feature>
<dbReference type="Proteomes" id="UP000008898">
    <property type="component" value="Chromosome"/>
</dbReference>
<keyword evidence="1" id="KW-1133">Transmembrane helix</keyword>
<dbReference type="STRING" id="63186.ZOBELLIA_1390"/>
<dbReference type="EMBL" id="FP476056">
    <property type="protein sequence ID" value="CAZ95446.1"/>
    <property type="molecule type" value="Genomic_DNA"/>
</dbReference>
<dbReference type="KEGG" id="zga:ZOBELLIA_1390"/>
<name>G0L3T3_ZOBGA</name>
<keyword evidence="1" id="KW-0812">Transmembrane</keyword>
<dbReference type="RefSeq" id="WP_013992755.1">
    <property type="nucleotide sequence ID" value="NC_015844.1"/>
</dbReference>
<dbReference type="OrthoDB" id="9823725at2"/>
<protein>
    <submittedName>
        <fullName evidence="2">Putative membrane protein</fullName>
    </submittedName>
</protein>
<organism evidence="2 3">
    <name type="scientific">Zobellia galactanivorans (strain DSM 12802 / CCUG 47099 / CIP 106680 / NCIMB 13871 / Dsij)</name>
    <dbReference type="NCBI Taxonomy" id="63186"/>
    <lineage>
        <taxon>Bacteria</taxon>
        <taxon>Pseudomonadati</taxon>
        <taxon>Bacteroidota</taxon>
        <taxon>Flavobacteriia</taxon>
        <taxon>Flavobacteriales</taxon>
        <taxon>Flavobacteriaceae</taxon>
        <taxon>Zobellia</taxon>
    </lineage>
</organism>
<sequence>MSKGTKYVFSWIVVYFELSGLFFGLLYDFPELKWLYASFYPSKYFSKGVLIYESQSKEAGSGGNLVQNS</sequence>
<reference evidence="2 3" key="2">
    <citation type="journal article" date="2012" name="Environ. Microbiol.">
        <title>Characterization of the first alginolytic operons in a marine bacterium: from their emergence in marine Flavobacteriia to their independent transfers to marine Proteobacteria and human gut Bacteroides.</title>
        <authorList>
            <person name="Thomas F."/>
            <person name="Barbeyron T."/>
            <person name="Tonon T."/>
            <person name="Genicot S."/>
            <person name="Czjzek M."/>
            <person name="Michel G."/>
        </authorList>
    </citation>
    <scope>NUCLEOTIDE SEQUENCE [LARGE SCALE GENOMIC DNA]</scope>
    <source>
        <strain evidence="3">DSM 12802 / CCUG 47099 / CIP 106680 / NCIMB 13871 / Dsij</strain>
    </source>
</reference>
<keyword evidence="1" id="KW-0472">Membrane</keyword>